<accession>A0A9P6E3F8</accession>
<dbReference type="InterPro" id="IPR031567">
    <property type="entry name" value="CRIM_dom"/>
</dbReference>
<protein>
    <submittedName>
        <fullName evidence="5">Stress-activated map kinase interacting protein 1-domain-containing protein</fullName>
    </submittedName>
</protein>
<evidence type="ECO:0000259" key="3">
    <source>
        <dbReference type="Pfam" id="PF16978"/>
    </source>
</evidence>
<name>A0A9P6E3F8_9AGAR</name>
<feature type="region of interest" description="Disordered" evidence="2">
    <location>
        <begin position="186"/>
        <end position="355"/>
    </location>
</feature>
<dbReference type="GO" id="GO:0005886">
    <property type="term" value="C:plasma membrane"/>
    <property type="evidence" value="ECO:0007669"/>
    <property type="project" value="TreeGrafter"/>
</dbReference>
<evidence type="ECO:0000313" key="5">
    <source>
        <dbReference type="EMBL" id="KAF9521811.1"/>
    </source>
</evidence>
<sequence>MALITDTDFLIHSIRLNYLRDVDDPYGPRVISLDSSYQSNPYIIAAGLADSERWPQLTRPESPNLSEDDQERPLGFPGARLRHTQTIMGGRTGGLGLRVNAKRQSTSKRLSATPRQVKDGSVEDPSEGVGKPNPENDSWIKVEDSEKNASPDPTVQVQQATAPEEQPVAKVVQFIPKFKGAADMEKRRQLRIAARRGAAGHPGRQPPKQTLSFDTSSEEEEEPDAAAASDASEEEEDDYVEPSAIDDLDGGDDFDPVFATSRALTSDSASDGASVFSAGTSSVPTSSGISVPNTNQKSRSRLSPVSEYTGHTHKRQQSANKQDESQHSARQGAQGNSRARSTSNTSTKSSPLHPIDGVFAKKKVQPLKSLKSNLSTVLASSASSSNPFAEMYAAISGRGEIASTNVQIFFPHAKQPRGKPMDLHIRRDATVEEVIGFALWTYWEEGWQPKLDEGLIDEDDPKRGIKLATIGWVLKIAEEDGEVDDDFPSPDRMGKMSKFNSEAYAVLEATATQVQQNQMLESKIQRRPSATAAPKRPEKLNLPLQPMPVPPSGSAIYGSTLGTSLLSSSLGPSSSHGPQIFLRIRVADTADAVHISTTIPVSAGMYMQEALELVCRKRKLANPNDYALLLADMSILIPLDRTVASLQGKRELLLIKRSMLPQMGADIMKGPGKTTDPNASIFNTITDAPEQQYSSTLDYTSAYKKYTIYRKLPMLVARNERTLAIDGVYIHIMPANKAKQVFENGRTISFHIKSIADVIQSNKTSSIFKLILNRGSGTKRYDFEAESPKFAAEIVQTIKGLKAALERTGTINKSRRSRQIL</sequence>
<dbReference type="GO" id="GO:0005546">
    <property type="term" value="F:phosphatidylinositol-4,5-bisphosphate binding"/>
    <property type="evidence" value="ECO:0007669"/>
    <property type="project" value="TreeGrafter"/>
</dbReference>
<keyword evidence="5" id="KW-0418">Kinase</keyword>
<feature type="compositionally biased region" description="Polar residues" evidence="2">
    <location>
        <begin position="262"/>
        <end position="303"/>
    </location>
</feature>
<comment type="similarity">
    <text evidence="1">Belongs to the SIN1 family.</text>
</comment>
<dbReference type="PANTHER" id="PTHR13335:SF1">
    <property type="entry name" value="TARGET OF RAPAMYCIN COMPLEX 2 SUBUNIT MAPKAP1"/>
    <property type="match status" value="1"/>
</dbReference>
<dbReference type="InterPro" id="IPR011993">
    <property type="entry name" value="PH-like_dom_sf"/>
</dbReference>
<feature type="domain" description="CRIM" evidence="3">
    <location>
        <begin position="371"/>
        <end position="518"/>
    </location>
</feature>
<dbReference type="GO" id="GO:0031932">
    <property type="term" value="C:TORC2 complex"/>
    <property type="evidence" value="ECO:0007669"/>
    <property type="project" value="InterPro"/>
</dbReference>
<gene>
    <name evidence="5" type="ORF">CPB83DRAFT_172979</name>
</gene>
<feature type="compositionally biased region" description="Low complexity" evidence="2">
    <location>
        <begin position="336"/>
        <end position="350"/>
    </location>
</feature>
<feature type="compositionally biased region" description="Polar residues" evidence="2">
    <location>
        <begin position="102"/>
        <end position="114"/>
    </location>
</feature>
<dbReference type="GO" id="GO:0005737">
    <property type="term" value="C:cytoplasm"/>
    <property type="evidence" value="ECO:0007669"/>
    <property type="project" value="TreeGrafter"/>
</dbReference>
<comment type="caution">
    <text evidence="5">The sequence shown here is derived from an EMBL/GenBank/DDBJ whole genome shotgun (WGS) entry which is preliminary data.</text>
</comment>
<proteinExistence type="inferred from homology"/>
<feature type="domain" description="SIN1-type PH" evidence="4">
    <location>
        <begin position="702"/>
        <end position="801"/>
    </location>
</feature>
<dbReference type="Pfam" id="PF16979">
    <property type="entry name" value="SIN1_PH"/>
    <property type="match status" value="1"/>
</dbReference>
<feature type="compositionally biased region" description="Low complexity" evidence="2">
    <location>
        <begin position="195"/>
        <end position="207"/>
    </location>
</feature>
<dbReference type="GO" id="GO:0016301">
    <property type="term" value="F:kinase activity"/>
    <property type="evidence" value="ECO:0007669"/>
    <property type="project" value="UniProtKB-KW"/>
</dbReference>
<dbReference type="InterPro" id="IPR031313">
    <property type="entry name" value="Sin1_PH_dom"/>
</dbReference>
<dbReference type="EMBL" id="MU157987">
    <property type="protein sequence ID" value="KAF9521811.1"/>
    <property type="molecule type" value="Genomic_DNA"/>
</dbReference>
<keyword evidence="6" id="KW-1185">Reference proteome</keyword>
<feature type="compositionally biased region" description="Polar residues" evidence="2">
    <location>
        <begin position="151"/>
        <end position="161"/>
    </location>
</feature>
<dbReference type="AlphaFoldDB" id="A0A9P6E3F8"/>
<organism evidence="5 6">
    <name type="scientific">Crepidotus variabilis</name>
    <dbReference type="NCBI Taxonomy" id="179855"/>
    <lineage>
        <taxon>Eukaryota</taxon>
        <taxon>Fungi</taxon>
        <taxon>Dikarya</taxon>
        <taxon>Basidiomycota</taxon>
        <taxon>Agaricomycotina</taxon>
        <taxon>Agaricomycetes</taxon>
        <taxon>Agaricomycetidae</taxon>
        <taxon>Agaricales</taxon>
        <taxon>Agaricineae</taxon>
        <taxon>Crepidotaceae</taxon>
        <taxon>Crepidotus</taxon>
    </lineage>
</organism>
<evidence type="ECO:0000256" key="1">
    <source>
        <dbReference type="ARBA" id="ARBA00009407"/>
    </source>
</evidence>
<evidence type="ECO:0000313" key="6">
    <source>
        <dbReference type="Proteomes" id="UP000807306"/>
    </source>
</evidence>
<dbReference type="InterPro" id="IPR008828">
    <property type="entry name" value="Sin1/Avo1"/>
</dbReference>
<feature type="compositionally biased region" description="Acidic residues" evidence="2">
    <location>
        <begin position="231"/>
        <end position="255"/>
    </location>
</feature>
<dbReference type="GO" id="GO:0038203">
    <property type="term" value="P:TORC2 signaling"/>
    <property type="evidence" value="ECO:0007669"/>
    <property type="project" value="TreeGrafter"/>
</dbReference>
<dbReference type="PANTHER" id="PTHR13335">
    <property type="entry name" value="TARGET OF RAPAMYCIN COMPLEX 2 SUBUNIT MAPKAP1"/>
    <property type="match status" value="1"/>
</dbReference>
<keyword evidence="5" id="KW-0808">Transferase</keyword>
<dbReference type="Gene3D" id="2.30.29.30">
    <property type="entry name" value="Pleckstrin-homology domain (PH domain)/Phosphotyrosine-binding domain (PTB)"/>
    <property type="match status" value="1"/>
</dbReference>
<feature type="region of interest" description="Disordered" evidence="2">
    <location>
        <begin position="54"/>
        <end position="168"/>
    </location>
</feature>
<dbReference type="OrthoDB" id="241990at2759"/>
<dbReference type="Pfam" id="PF16978">
    <property type="entry name" value="CRIM"/>
    <property type="match status" value="1"/>
</dbReference>
<feature type="region of interest" description="Disordered" evidence="2">
    <location>
        <begin position="523"/>
        <end position="547"/>
    </location>
</feature>
<dbReference type="Proteomes" id="UP000807306">
    <property type="component" value="Unassembled WGS sequence"/>
</dbReference>
<evidence type="ECO:0000259" key="4">
    <source>
        <dbReference type="Pfam" id="PF16979"/>
    </source>
</evidence>
<feature type="compositionally biased region" description="Basic and acidic residues" evidence="2">
    <location>
        <begin position="138"/>
        <end position="149"/>
    </location>
</feature>
<evidence type="ECO:0000256" key="2">
    <source>
        <dbReference type="SAM" id="MobiDB-lite"/>
    </source>
</evidence>
<reference evidence="5" key="1">
    <citation type="submission" date="2020-11" db="EMBL/GenBank/DDBJ databases">
        <authorList>
            <consortium name="DOE Joint Genome Institute"/>
            <person name="Ahrendt S."/>
            <person name="Riley R."/>
            <person name="Andreopoulos W."/>
            <person name="Labutti K."/>
            <person name="Pangilinan J."/>
            <person name="Ruiz-Duenas F.J."/>
            <person name="Barrasa J.M."/>
            <person name="Sanchez-Garcia M."/>
            <person name="Camarero S."/>
            <person name="Miyauchi S."/>
            <person name="Serrano A."/>
            <person name="Linde D."/>
            <person name="Babiker R."/>
            <person name="Drula E."/>
            <person name="Ayuso-Fernandez I."/>
            <person name="Pacheco R."/>
            <person name="Padilla G."/>
            <person name="Ferreira P."/>
            <person name="Barriuso J."/>
            <person name="Kellner H."/>
            <person name="Castanera R."/>
            <person name="Alfaro M."/>
            <person name="Ramirez L."/>
            <person name="Pisabarro A.G."/>
            <person name="Kuo A."/>
            <person name="Tritt A."/>
            <person name="Lipzen A."/>
            <person name="He G."/>
            <person name="Yan M."/>
            <person name="Ng V."/>
            <person name="Cullen D."/>
            <person name="Martin F."/>
            <person name="Rosso M.-N."/>
            <person name="Henrissat B."/>
            <person name="Hibbett D."/>
            <person name="Martinez A.T."/>
            <person name="Grigoriev I.V."/>
        </authorList>
    </citation>
    <scope>NUCLEOTIDE SEQUENCE</scope>
    <source>
        <strain evidence="5">CBS 506.95</strain>
    </source>
</reference>